<gene>
    <name evidence="1" type="ORF">EQG49_05090</name>
</gene>
<protein>
    <submittedName>
        <fullName evidence="1">Uncharacterized protein</fullName>
    </submittedName>
</protein>
<evidence type="ECO:0000313" key="2">
    <source>
        <dbReference type="Proteomes" id="UP000292886"/>
    </source>
</evidence>
<accession>A0A4P6YT75</accession>
<reference evidence="2" key="1">
    <citation type="submission" date="2019-03" db="EMBL/GenBank/DDBJ databases">
        <title>Weissella sp. 26KH-42 Genome sequencing.</title>
        <authorList>
            <person name="Heo J."/>
            <person name="Kim S.-J."/>
            <person name="Kim J.-S."/>
            <person name="Hong S.-B."/>
            <person name="Kwon S.-W."/>
        </authorList>
    </citation>
    <scope>NUCLEOTIDE SEQUENCE [LARGE SCALE GENOMIC DNA]</scope>
    <source>
        <strain evidence="2">26KH-42</strain>
    </source>
</reference>
<dbReference type="KEGG" id="wei:EQG49_05090"/>
<dbReference type="Proteomes" id="UP000292886">
    <property type="component" value="Chromosome"/>
</dbReference>
<dbReference type="EMBL" id="CP037940">
    <property type="protein sequence ID" value="QBO35876.1"/>
    <property type="molecule type" value="Genomic_DNA"/>
</dbReference>
<organism evidence="1 2">
    <name type="scientific">Periweissella cryptocerci</name>
    <dbReference type="NCBI Taxonomy" id="2506420"/>
    <lineage>
        <taxon>Bacteria</taxon>
        <taxon>Bacillati</taxon>
        <taxon>Bacillota</taxon>
        <taxon>Bacilli</taxon>
        <taxon>Lactobacillales</taxon>
        <taxon>Lactobacillaceae</taxon>
        <taxon>Periweissella</taxon>
    </lineage>
</organism>
<evidence type="ECO:0000313" key="1">
    <source>
        <dbReference type="EMBL" id="QBO35876.1"/>
    </source>
</evidence>
<proteinExistence type="predicted"/>
<keyword evidence="2" id="KW-1185">Reference proteome</keyword>
<dbReference type="AlphaFoldDB" id="A0A4P6YT75"/>
<sequence>MKQHVRNYSKLDEAEAKSIATAFLGFANGAPVDEIDDDLQEQIDQLATELKRGKTLSYVIGRLGDYQKAYTKAFNDQSQDKEAQAFYNGVQTGMNFLAGVGMVLDGRIDQAGLAAFLEETEKEDTTNEG</sequence>
<name>A0A4P6YT75_9LACO</name>
<dbReference type="RefSeq" id="WP_133362955.1">
    <property type="nucleotide sequence ID" value="NZ_CP037940.1"/>
</dbReference>